<name>A0A2H9ZT27_9ASPA</name>
<dbReference type="Gene3D" id="1.20.1250.20">
    <property type="entry name" value="MFS general substrate transporter like domains"/>
    <property type="match status" value="1"/>
</dbReference>
<keyword evidence="4" id="KW-0762">Sugar transport</keyword>
<keyword evidence="3 9" id="KW-0813">Transport</keyword>
<dbReference type="Proteomes" id="UP000236161">
    <property type="component" value="Unassembled WGS sequence"/>
</dbReference>
<dbReference type="STRING" id="1088818.A0A2H9ZT27"/>
<proteinExistence type="inferred from homology"/>
<dbReference type="InterPro" id="IPR003663">
    <property type="entry name" value="Sugar/inositol_transpt"/>
</dbReference>
<dbReference type="EMBL" id="KZ454132">
    <property type="protein sequence ID" value="PKA46444.1"/>
    <property type="molecule type" value="Genomic_DNA"/>
</dbReference>
<evidence type="ECO:0000256" key="6">
    <source>
        <dbReference type="ARBA" id="ARBA00022847"/>
    </source>
</evidence>
<evidence type="ECO:0000313" key="13">
    <source>
        <dbReference type="Proteomes" id="UP000236161"/>
    </source>
</evidence>
<comment type="similarity">
    <text evidence="2 9">Belongs to the major facilitator superfamily. Sugar transporter (TC 2.A.1.1) family.</text>
</comment>
<dbReference type="GO" id="GO:0015145">
    <property type="term" value="F:monosaccharide transmembrane transporter activity"/>
    <property type="evidence" value="ECO:0007669"/>
    <property type="project" value="InterPro"/>
</dbReference>
<dbReference type="InterPro" id="IPR020846">
    <property type="entry name" value="MFS_dom"/>
</dbReference>
<accession>A0A2H9ZT27</accession>
<feature type="transmembrane region" description="Helical" evidence="10">
    <location>
        <begin position="405"/>
        <end position="429"/>
    </location>
</feature>
<evidence type="ECO:0000259" key="11">
    <source>
        <dbReference type="PROSITE" id="PS50850"/>
    </source>
</evidence>
<feature type="transmembrane region" description="Helical" evidence="10">
    <location>
        <begin position="36"/>
        <end position="56"/>
    </location>
</feature>
<keyword evidence="13" id="KW-1185">Reference proteome</keyword>
<keyword evidence="5 10" id="KW-0812">Transmembrane</keyword>
<feature type="domain" description="Major facilitator superfamily (MFS) profile" evidence="11">
    <location>
        <begin position="43"/>
        <end position="497"/>
    </location>
</feature>
<feature type="transmembrane region" description="Helical" evidence="10">
    <location>
        <begin position="154"/>
        <end position="175"/>
    </location>
</feature>
<dbReference type="SUPFAM" id="SSF103473">
    <property type="entry name" value="MFS general substrate transporter"/>
    <property type="match status" value="1"/>
</dbReference>
<dbReference type="PANTHER" id="PTHR23500:SF30">
    <property type="entry name" value="SUGAR TRANSPORT PROTEIN 3"/>
    <property type="match status" value="1"/>
</dbReference>
<evidence type="ECO:0000256" key="5">
    <source>
        <dbReference type="ARBA" id="ARBA00022692"/>
    </source>
</evidence>
<evidence type="ECO:0000313" key="12">
    <source>
        <dbReference type="EMBL" id="PKA46444.1"/>
    </source>
</evidence>
<feature type="transmembrane region" description="Helical" evidence="10">
    <location>
        <begin position="98"/>
        <end position="117"/>
    </location>
</feature>
<evidence type="ECO:0000256" key="10">
    <source>
        <dbReference type="SAM" id="Phobius"/>
    </source>
</evidence>
<dbReference type="PRINTS" id="PR00171">
    <property type="entry name" value="SUGRTRNSPORT"/>
</dbReference>
<protein>
    <submittedName>
        <fullName evidence="12">Hexose carrier protein HEX6</fullName>
    </submittedName>
</protein>
<reference evidence="12 13" key="1">
    <citation type="journal article" date="2017" name="Nature">
        <title>The Apostasia genome and the evolution of orchids.</title>
        <authorList>
            <person name="Zhang G.Q."/>
            <person name="Liu K.W."/>
            <person name="Li Z."/>
            <person name="Lohaus R."/>
            <person name="Hsiao Y.Y."/>
            <person name="Niu S.C."/>
            <person name="Wang J.Y."/>
            <person name="Lin Y.C."/>
            <person name="Xu Q."/>
            <person name="Chen L.J."/>
            <person name="Yoshida K."/>
            <person name="Fujiwara S."/>
            <person name="Wang Z.W."/>
            <person name="Zhang Y.Q."/>
            <person name="Mitsuda N."/>
            <person name="Wang M."/>
            <person name="Liu G.H."/>
            <person name="Pecoraro L."/>
            <person name="Huang H.X."/>
            <person name="Xiao X.J."/>
            <person name="Lin M."/>
            <person name="Wu X.Y."/>
            <person name="Wu W.L."/>
            <person name="Chen Y.Y."/>
            <person name="Chang S.B."/>
            <person name="Sakamoto S."/>
            <person name="Ohme-Takagi M."/>
            <person name="Yagi M."/>
            <person name="Zeng S.J."/>
            <person name="Shen C.Y."/>
            <person name="Yeh C.M."/>
            <person name="Luo Y.B."/>
            <person name="Tsai W.C."/>
            <person name="Van de Peer Y."/>
            <person name="Liu Z.J."/>
        </authorList>
    </citation>
    <scope>NUCLEOTIDE SEQUENCE [LARGE SCALE GENOMIC DNA]</scope>
    <source>
        <strain evidence="13">cv. Shenzhen</strain>
        <tissue evidence="12">Stem</tissue>
    </source>
</reference>
<feature type="transmembrane region" description="Helical" evidence="10">
    <location>
        <begin position="129"/>
        <end position="148"/>
    </location>
</feature>
<evidence type="ECO:0000256" key="7">
    <source>
        <dbReference type="ARBA" id="ARBA00022989"/>
    </source>
</evidence>
<dbReference type="PANTHER" id="PTHR23500">
    <property type="entry name" value="SOLUTE CARRIER FAMILY 2, FACILITATED GLUCOSE TRANSPORTER"/>
    <property type="match status" value="1"/>
</dbReference>
<organism evidence="12 13">
    <name type="scientific">Apostasia shenzhenica</name>
    <dbReference type="NCBI Taxonomy" id="1088818"/>
    <lineage>
        <taxon>Eukaryota</taxon>
        <taxon>Viridiplantae</taxon>
        <taxon>Streptophyta</taxon>
        <taxon>Embryophyta</taxon>
        <taxon>Tracheophyta</taxon>
        <taxon>Spermatophyta</taxon>
        <taxon>Magnoliopsida</taxon>
        <taxon>Liliopsida</taxon>
        <taxon>Asparagales</taxon>
        <taxon>Orchidaceae</taxon>
        <taxon>Apostasioideae</taxon>
        <taxon>Apostasia</taxon>
    </lineage>
</organism>
<evidence type="ECO:0000256" key="9">
    <source>
        <dbReference type="RuleBase" id="RU003346"/>
    </source>
</evidence>
<dbReference type="AlphaFoldDB" id="A0A2H9ZT27"/>
<dbReference type="PROSITE" id="PS00216">
    <property type="entry name" value="SUGAR_TRANSPORT_1"/>
    <property type="match status" value="1"/>
</dbReference>
<feature type="transmembrane region" description="Helical" evidence="10">
    <location>
        <begin position="346"/>
        <end position="364"/>
    </location>
</feature>
<evidence type="ECO:0000256" key="4">
    <source>
        <dbReference type="ARBA" id="ARBA00022597"/>
    </source>
</evidence>
<feature type="transmembrane region" description="Helical" evidence="10">
    <location>
        <begin position="220"/>
        <end position="240"/>
    </location>
</feature>
<dbReference type="GO" id="GO:0016020">
    <property type="term" value="C:membrane"/>
    <property type="evidence" value="ECO:0007669"/>
    <property type="project" value="UniProtKB-SubCell"/>
</dbReference>
<dbReference type="InterPro" id="IPR044778">
    <property type="entry name" value="MFS_STP/MST-like_plant"/>
</dbReference>
<evidence type="ECO:0000256" key="1">
    <source>
        <dbReference type="ARBA" id="ARBA00004141"/>
    </source>
</evidence>
<dbReference type="FunFam" id="1.20.1250.20:FF:000002">
    <property type="entry name" value="Sugar transport protein 13"/>
    <property type="match status" value="1"/>
</dbReference>
<dbReference type="NCBIfam" id="TIGR00879">
    <property type="entry name" value="SP"/>
    <property type="match status" value="1"/>
</dbReference>
<keyword evidence="8 10" id="KW-0472">Membrane</keyword>
<sequence>MRITTTAMETASGAPLHVKSIAAAPARRPDASGGRVTTFVILSSIMAASGGILFGYDIGISGGVTTMGSFQERFFPDVYTKMKNDTKVSNYCKFNSEILTTFTSSLYLAGLFASLFASRITVKYGRRTSMLVGGGLFLAGSAVGGAAMNVHMLILARILLGSGIGFTNQAIPLYLSEMSPPGYRGALTGCFDVCISFGILVANLVNYGTQKIHGGWGWRVSLSLAALPAMFLTVGVVFLPETPSSLIQRRGDRAEVRRLLQKIRGADDVDKELDELTAAVEEAAKAVAAESPFRKIFRRKYRPHLVMALALPFFQQVTGINAVNFYAPVMFRTIGQKESSSLMSAVITRVISLSCTIGASMLLVDRIGRRVLFITGGIVMIVSHVVLGFVLKAELHDHGSVSRGFAYLVLLMVCIFVGGYGWSWGPLAWLVTSEIFPLEIRSAGQSIQVAINLLSTFAVAQSVLALLCGMKAGIFFMFAGWVLMMTTFVFLLLPETKGVALDHMVDLWKEHWYWKRYVNPRVNREEEAAPGLAAN</sequence>
<keyword evidence="7 10" id="KW-1133">Transmembrane helix</keyword>
<dbReference type="OrthoDB" id="5296287at2759"/>
<feature type="transmembrane region" description="Helical" evidence="10">
    <location>
        <begin position="371"/>
        <end position="393"/>
    </location>
</feature>
<keyword evidence="6" id="KW-0769">Symport</keyword>
<dbReference type="Pfam" id="PF00083">
    <property type="entry name" value="Sugar_tr"/>
    <property type="match status" value="1"/>
</dbReference>
<comment type="subcellular location">
    <subcellularLocation>
        <location evidence="1">Membrane</location>
        <topology evidence="1">Multi-pass membrane protein</topology>
    </subcellularLocation>
</comment>
<feature type="transmembrane region" description="Helical" evidence="10">
    <location>
        <begin position="449"/>
        <end position="467"/>
    </location>
</feature>
<dbReference type="PROSITE" id="PS50850">
    <property type="entry name" value="MFS"/>
    <property type="match status" value="1"/>
</dbReference>
<dbReference type="GO" id="GO:0015293">
    <property type="term" value="F:symporter activity"/>
    <property type="evidence" value="ECO:0007669"/>
    <property type="project" value="UniProtKB-KW"/>
</dbReference>
<feature type="transmembrane region" description="Helical" evidence="10">
    <location>
        <begin position="187"/>
        <end position="208"/>
    </location>
</feature>
<dbReference type="InterPro" id="IPR036259">
    <property type="entry name" value="MFS_trans_sf"/>
</dbReference>
<dbReference type="InterPro" id="IPR045262">
    <property type="entry name" value="STP/PLT_plant"/>
</dbReference>
<dbReference type="InterPro" id="IPR005828">
    <property type="entry name" value="MFS_sugar_transport-like"/>
</dbReference>
<evidence type="ECO:0000256" key="3">
    <source>
        <dbReference type="ARBA" id="ARBA00022448"/>
    </source>
</evidence>
<evidence type="ECO:0000256" key="8">
    <source>
        <dbReference type="ARBA" id="ARBA00023136"/>
    </source>
</evidence>
<dbReference type="CDD" id="cd17361">
    <property type="entry name" value="MFS_STP"/>
    <property type="match status" value="1"/>
</dbReference>
<gene>
    <name evidence="12" type="primary">HEX6</name>
    <name evidence="12" type="ORF">AXF42_Ash012576</name>
</gene>
<evidence type="ECO:0000256" key="2">
    <source>
        <dbReference type="ARBA" id="ARBA00010992"/>
    </source>
</evidence>
<feature type="transmembrane region" description="Helical" evidence="10">
    <location>
        <begin position="305"/>
        <end position="326"/>
    </location>
</feature>
<feature type="transmembrane region" description="Helical" evidence="10">
    <location>
        <begin position="473"/>
        <end position="493"/>
    </location>
</feature>
<dbReference type="InterPro" id="IPR005829">
    <property type="entry name" value="Sugar_transporter_CS"/>
</dbReference>